<gene>
    <name evidence="1" type="ORF">G3570_12065</name>
</gene>
<dbReference type="RefSeq" id="WP_165142727.1">
    <property type="nucleotide sequence ID" value="NZ_JAALLT010000004.1"/>
</dbReference>
<protein>
    <submittedName>
        <fullName evidence="1">Uncharacterized protein</fullName>
    </submittedName>
</protein>
<reference evidence="1 2" key="1">
    <citation type="submission" date="2020-02" db="EMBL/GenBank/DDBJ databases">
        <title>Balneolaceae bacterium YR4-1, complete genome.</title>
        <authorList>
            <person name="Li Y."/>
            <person name="Wu S."/>
        </authorList>
    </citation>
    <scope>NUCLEOTIDE SEQUENCE [LARGE SCALE GENOMIC DNA]</scope>
    <source>
        <strain evidence="1 2">YR4-1</strain>
    </source>
</reference>
<dbReference type="AlphaFoldDB" id="A0A6M1T1E3"/>
<dbReference type="EMBL" id="JAALLT010000004">
    <property type="protein sequence ID" value="NGP77374.1"/>
    <property type="molecule type" value="Genomic_DNA"/>
</dbReference>
<comment type="caution">
    <text evidence="1">The sequence shown here is derived from an EMBL/GenBank/DDBJ whole genome shotgun (WGS) entry which is preliminary data.</text>
</comment>
<dbReference type="Proteomes" id="UP000473278">
    <property type="component" value="Unassembled WGS sequence"/>
</dbReference>
<evidence type="ECO:0000313" key="2">
    <source>
        <dbReference type="Proteomes" id="UP000473278"/>
    </source>
</evidence>
<organism evidence="1 2">
    <name type="scientific">Halalkalibaculum roseum</name>
    <dbReference type="NCBI Taxonomy" id="2709311"/>
    <lineage>
        <taxon>Bacteria</taxon>
        <taxon>Pseudomonadati</taxon>
        <taxon>Balneolota</taxon>
        <taxon>Balneolia</taxon>
        <taxon>Balneolales</taxon>
        <taxon>Balneolaceae</taxon>
        <taxon>Halalkalibaculum</taxon>
    </lineage>
</organism>
<evidence type="ECO:0000313" key="1">
    <source>
        <dbReference type="EMBL" id="NGP77374.1"/>
    </source>
</evidence>
<name>A0A6M1T1E3_9BACT</name>
<proteinExistence type="predicted"/>
<keyword evidence="2" id="KW-1185">Reference proteome</keyword>
<accession>A0A6M1T1E3</accession>
<sequence length="270" mass="31331">MGNNKICVFLLTIIICCVPLLLNGQDFRAAYVDFMYVPEGMSSDYVTMEQEIAKPVHQELVNQGKMVSWSLWAIPFPGGTGAEYHYATVRIYENLDQIKSAGDFGDVFESVHQGENLDELSETIWKTRDLVKTHRLFSWERFADEELTSPAEMIQVVYFKVPMGKVEAYQNMERDLFHPMHKKEIEIGKRAGWEGWALNQPYGSSMPYSHVAVDLYEDMDQFVMDYDYDAMLEEVHPDKTGDYMTDVFLNTVDMVRIEQWHLVDFVQAEQ</sequence>